<name>A0A9P1G5D9_9DINO</name>
<reference evidence="4 5" key="2">
    <citation type="submission" date="2024-05" db="EMBL/GenBank/DDBJ databases">
        <authorList>
            <person name="Chen Y."/>
            <person name="Shah S."/>
            <person name="Dougan E. K."/>
            <person name="Thang M."/>
            <person name="Chan C."/>
        </authorList>
    </citation>
    <scope>NUCLEOTIDE SEQUENCE [LARGE SCALE GENOMIC DNA]</scope>
</reference>
<evidence type="ECO:0000313" key="4">
    <source>
        <dbReference type="EMBL" id="CAL4787995.1"/>
    </source>
</evidence>
<gene>
    <name evidence="3" type="ORF">C1SCF055_LOCUS26787</name>
</gene>
<keyword evidence="5" id="KW-1185">Reference proteome</keyword>
<dbReference type="GO" id="GO:0004190">
    <property type="term" value="F:aspartic-type endopeptidase activity"/>
    <property type="evidence" value="ECO:0007669"/>
    <property type="project" value="InterPro"/>
</dbReference>
<accession>A0A9P1G5D9</accession>
<sequence>FQGVTELHSRGDMERQRNKEGVPTYAGEPERLALYKEEALQYAMGLEHKKRYLAGPRLLQELTGVAKTITRTQTLRDPQWLSHPRGVYQLLEFLETEIGKPSLVEASRHVMKFFYGMSRHKGESMTEWSARHAEGLWEASAALRRVQREYGGQPKDTPKPSTTYSASYGQQSGWDWESQRSATSGPFRADGRLDEDDEDGDDADAQGRGRNVYEWWHEDTRGWDWSQSGGTWSKGSWRSADFEPPAHWDVSEEIFIPEFLAGFLLLHRSGLDPNEKANILGVIKGEFNTRTVSRALREQWSDQDLARRDKLKTGTAYMTENEPNEDEALDAEEGCPDYLNEEEFQAYVTEEEKIQSAMTAIRAQKATLQEARWKQRQIKLGRRFYPEKPYEKQNTGGGKGSKGNVQCFRCGGPHFKDKCPLNQTKQAQVTEEAAEIVFGAEETTQHAFQGEGDLQGGGVNDVVSQCMGVIDSGATASLGSVDAMEHIMKHNLSEKGTSRMEVDFDRKPVFKFGNGARKECLSTVQMSVDAGAKKGAMEVHIHDAPQQPVLVSRKALASLGATIDFASNKVIYSKVDPTMVVPLTQAPNGHLLMPLTGNLLTGQTPLLPSHHAFAYDSSRMGGHVSSGRTWTLAQLRAHWEDVKVTSSMMEVDTLEYQMKQLKKASRKKGNLLEFLADQGVHPSTNMTIAQLMNFGEKEITQRFEPTETEYVGFGKHGNLTYAQIVDQHPSYLTWATKEVQESDDPGWRLVRLVRWHAQQRAKNKVKGKMTTPMSPEMDTKSQGSFSLISESPHMEEKAELEKMRMILNQKMLEVQEKEKELEKEKAEFDHTQNRHKNRKEIAQPAEEDVDMGPAAHISDKEKQEILHQLHKIHRNTGHGSKESLIKALKDRGKRPPENYDQEALFGFIEQVRQPDPQRPRIGEASSSNSAAAAPEEDTDLQAEIFYSVEEHRTCFAVEWEVPDTRRGIKKFLRNPEAYVCSQMRRKAVEVRENRLTQEEALRFHKAKEKEVKNFISSECFELIKDRLPEEKHIVGMRWLLTWKPDETSEDGKKAKEKYHAYAEVPLRQKHLLHWMARMIWYFCEYSGVNYKEKHQGWLYIKMSFRWRITYDAEMNSEKKLK</sequence>
<feature type="compositionally biased region" description="Low complexity" evidence="2">
    <location>
        <begin position="924"/>
        <end position="933"/>
    </location>
</feature>
<dbReference type="PROSITE" id="PS00141">
    <property type="entry name" value="ASP_PROTEASE"/>
    <property type="match status" value="1"/>
</dbReference>
<evidence type="ECO:0000256" key="1">
    <source>
        <dbReference type="SAM" id="Coils"/>
    </source>
</evidence>
<proteinExistence type="predicted"/>
<organism evidence="3">
    <name type="scientific">Cladocopium goreaui</name>
    <dbReference type="NCBI Taxonomy" id="2562237"/>
    <lineage>
        <taxon>Eukaryota</taxon>
        <taxon>Sar</taxon>
        <taxon>Alveolata</taxon>
        <taxon>Dinophyceae</taxon>
        <taxon>Suessiales</taxon>
        <taxon>Symbiodiniaceae</taxon>
        <taxon>Cladocopium</taxon>
    </lineage>
</organism>
<reference evidence="3" key="1">
    <citation type="submission" date="2022-10" db="EMBL/GenBank/DDBJ databases">
        <authorList>
            <person name="Chen Y."/>
            <person name="Dougan E. K."/>
            <person name="Chan C."/>
            <person name="Rhodes N."/>
            <person name="Thang M."/>
        </authorList>
    </citation>
    <scope>NUCLEOTIDE SEQUENCE</scope>
</reference>
<feature type="region of interest" description="Disordered" evidence="2">
    <location>
        <begin position="150"/>
        <end position="207"/>
    </location>
</feature>
<keyword evidence="1" id="KW-0175">Coiled coil</keyword>
<dbReference type="AlphaFoldDB" id="A0A9P1G5D9"/>
<dbReference type="EMBL" id="CAMXCT020002824">
    <property type="protein sequence ID" value="CAL1154058.1"/>
    <property type="molecule type" value="Genomic_DNA"/>
</dbReference>
<evidence type="ECO:0000313" key="5">
    <source>
        <dbReference type="Proteomes" id="UP001152797"/>
    </source>
</evidence>
<feature type="compositionally biased region" description="Acidic residues" evidence="2">
    <location>
        <begin position="193"/>
        <end position="204"/>
    </location>
</feature>
<dbReference type="InterPro" id="IPR001969">
    <property type="entry name" value="Aspartic_peptidase_AS"/>
</dbReference>
<feature type="non-terminal residue" evidence="3">
    <location>
        <position position="1"/>
    </location>
</feature>
<dbReference type="Proteomes" id="UP001152797">
    <property type="component" value="Unassembled WGS sequence"/>
</dbReference>
<dbReference type="EMBL" id="CAMXCT030002824">
    <property type="protein sequence ID" value="CAL4787995.1"/>
    <property type="molecule type" value="Genomic_DNA"/>
</dbReference>
<comment type="caution">
    <text evidence="3">The sequence shown here is derived from an EMBL/GenBank/DDBJ whole genome shotgun (WGS) entry which is preliminary data.</text>
</comment>
<feature type="compositionally biased region" description="Basic and acidic residues" evidence="2">
    <location>
        <begin position="7"/>
        <end position="20"/>
    </location>
</feature>
<feature type="compositionally biased region" description="Polar residues" evidence="2">
    <location>
        <begin position="159"/>
        <end position="184"/>
    </location>
</feature>
<protein>
    <submittedName>
        <fullName evidence="4">CCHC-type domain-containing protein</fullName>
    </submittedName>
</protein>
<dbReference type="GO" id="GO:0006508">
    <property type="term" value="P:proteolysis"/>
    <property type="evidence" value="ECO:0007669"/>
    <property type="project" value="InterPro"/>
</dbReference>
<evidence type="ECO:0000313" key="3">
    <source>
        <dbReference type="EMBL" id="CAI4000683.1"/>
    </source>
</evidence>
<feature type="region of interest" description="Disordered" evidence="2">
    <location>
        <begin position="761"/>
        <end position="784"/>
    </location>
</feature>
<dbReference type="EMBL" id="CAMXCT010002824">
    <property type="protein sequence ID" value="CAI4000683.1"/>
    <property type="molecule type" value="Genomic_DNA"/>
</dbReference>
<feature type="coiled-coil region" evidence="1">
    <location>
        <begin position="797"/>
        <end position="834"/>
    </location>
</feature>
<feature type="region of interest" description="Disordered" evidence="2">
    <location>
        <begin position="1"/>
        <end position="22"/>
    </location>
</feature>
<feature type="region of interest" description="Disordered" evidence="2">
    <location>
        <begin position="916"/>
        <end position="936"/>
    </location>
</feature>
<evidence type="ECO:0000256" key="2">
    <source>
        <dbReference type="SAM" id="MobiDB-lite"/>
    </source>
</evidence>
<feature type="non-terminal residue" evidence="3">
    <location>
        <position position="1121"/>
    </location>
</feature>